<evidence type="ECO:0000256" key="2">
    <source>
        <dbReference type="HAMAP-Rule" id="MF_01074"/>
    </source>
</evidence>
<comment type="similarity">
    <text evidence="2">Belongs to the LarC family.</text>
</comment>
<feature type="region of interest" description="Disordered" evidence="3">
    <location>
        <begin position="66"/>
        <end position="89"/>
    </location>
</feature>
<keyword evidence="1 2" id="KW-0533">Nickel</keyword>
<dbReference type="PANTHER" id="PTHR36566:SF1">
    <property type="entry name" value="PYRIDINIUM-3,5-BISTHIOCARBOXYLIC ACID MONONUCLEOTIDE NICKEL INSERTION PROTEIN"/>
    <property type="match status" value="1"/>
</dbReference>
<keyword evidence="2" id="KW-0456">Lyase</keyword>
<name>A0A932I1N4_UNCTE</name>
<protein>
    <recommendedName>
        <fullName evidence="2">Putative nickel insertion protein</fullName>
    </recommendedName>
</protein>
<evidence type="ECO:0000256" key="1">
    <source>
        <dbReference type="ARBA" id="ARBA00022596"/>
    </source>
</evidence>
<comment type="caution">
    <text evidence="4">The sequence shown here is derived from an EMBL/GenBank/DDBJ whole genome shotgun (WGS) entry which is preliminary data.</text>
</comment>
<dbReference type="NCBIfam" id="TIGR00299">
    <property type="entry name" value="nickel pincer cofactor biosynthesis protein LarC"/>
    <property type="match status" value="1"/>
</dbReference>
<proteinExistence type="inferred from homology"/>
<dbReference type="Gene3D" id="3.10.20.300">
    <property type="entry name" value="mk0293 like domain"/>
    <property type="match status" value="1"/>
</dbReference>
<sequence>MRALHFDCFAGVAGDMLLGALLDLGLPLASLEGPLQSLGLEGVRLSLGRVVKRGVSASQFRVHVERPHDHSHHGHGHEHQGHGHSHGRSLTEIERLIRQSSLPPRPRERALKAFRRLGEVEAGIHGVPVESIHFHEVGAEDSIVDIAGYFLALELLSVERVTASPLPVGRGYVHAAHGRMPVPAPATAKLLEGIPVFDNGLEGEVLTPTGALLLAESAASFGPMPAMKVAAVGYGSGERDAALPNLVRAFLGEASQAGQAASGDAPPSVVSILEANLDDMRPELFPHVIERALALGALDAFAVPTVGKKGRPAHLLTLLCPPERREELTRMLFRETTTLGVRHRAAERSTAERDWIEVDLPWGRARVKRARWEGEIVNLAPEFEDCRRLAEASGAPLKEVMDAALAAARSAAPTAGRAAPGKDP</sequence>
<dbReference type="Pfam" id="PF01969">
    <property type="entry name" value="Ni_insertion"/>
    <property type="match status" value="1"/>
</dbReference>
<dbReference type="HAMAP" id="MF_01074">
    <property type="entry name" value="LarC"/>
    <property type="match status" value="1"/>
</dbReference>
<dbReference type="Gene3D" id="3.30.70.1380">
    <property type="entry name" value="Transcriptional regulatory protein pf0864 domain like"/>
    <property type="match status" value="1"/>
</dbReference>
<organism evidence="4 5">
    <name type="scientific">Tectimicrobiota bacterium</name>
    <dbReference type="NCBI Taxonomy" id="2528274"/>
    <lineage>
        <taxon>Bacteria</taxon>
        <taxon>Pseudomonadati</taxon>
        <taxon>Nitrospinota/Tectimicrobiota group</taxon>
        <taxon>Candidatus Tectimicrobiota</taxon>
    </lineage>
</organism>
<dbReference type="GO" id="GO:0016151">
    <property type="term" value="F:nickel cation binding"/>
    <property type="evidence" value="ECO:0007669"/>
    <property type="project" value="UniProtKB-UniRule"/>
</dbReference>
<gene>
    <name evidence="4" type="primary">larC</name>
    <name evidence="4" type="ORF">HYZ11_11055</name>
</gene>
<dbReference type="PANTHER" id="PTHR36566">
    <property type="entry name" value="NICKEL INSERTION PROTEIN-RELATED"/>
    <property type="match status" value="1"/>
</dbReference>
<dbReference type="InterPro" id="IPR002822">
    <property type="entry name" value="Ni_insertion"/>
</dbReference>
<dbReference type="GO" id="GO:0016829">
    <property type="term" value="F:lyase activity"/>
    <property type="evidence" value="ECO:0007669"/>
    <property type="project" value="UniProtKB-UniRule"/>
</dbReference>
<reference evidence="4" key="1">
    <citation type="submission" date="2020-07" db="EMBL/GenBank/DDBJ databases">
        <title>Huge and variable diversity of episymbiotic CPR bacteria and DPANN archaea in groundwater ecosystems.</title>
        <authorList>
            <person name="He C.Y."/>
            <person name="Keren R."/>
            <person name="Whittaker M."/>
            <person name="Farag I.F."/>
            <person name="Doudna J."/>
            <person name="Cate J.H.D."/>
            <person name="Banfield J.F."/>
        </authorList>
    </citation>
    <scope>NUCLEOTIDE SEQUENCE</scope>
    <source>
        <strain evidence="4">NC_groundwater_763_Ag_S-0.2um_68_21</strain>
    </source>
</reference>
<evidence type="ECO:0000256" key="3">
    <source>
        <dbReference type="SAM" id="MobiDB-lite"/>
    </source>
</evidence>
<evidence type="ECO:0000313" key="5">
    <source>
        <dbReference type="Proteomes" id="UP000782312"/>
    </source>
</evidence>
<evidence type="ECO:0000313" key="4">
    <source>
        <dbReference type="EMBL" id="MBI3128132.1"/>
    </source>
</evidence>
<feature type="compositionally biased region" description="Basic residues" evidence="3">
    <location>
        <begin position="69"/>
        <end position="87"/>
    </location>
</feature>
<accession>A0A932I1N4</accession>
<dbReference type="Proteomes" id="UP000782312">
    <property type="component" value="Unassembled WGS sequence"/>
</dbReference>
<dbReference type="AlphaFoldDB" id="A0A932I1N4"/>
<dbReference type="EMBL" id="JACPUR010000024">
    <property type="protein sequence ID" value="MBI3128132.1"/>
    <property type="molecule type" value="Genomic_DNA"/>
</dbReference>